<dbReference type="EMBL" id="LGCM01000008">
    <property type="protein sequence ID" value="KPL90850.1"/>
    <property type="molecule type" value="Genomic_DNA"/>
</dbReference>
<evidence type="ECO:0000313" key="3">
    <source>
        <dbReference type="Proteomes" id="UP000050501"/>
    </source>
</evidence>
<reference evidence="2 3" key="1">
    <citation type="submission" date="2015-07" db="EMBL/GenBank/DDBJ databases">
        <title>Genome sequence of Levilinea saccharolytica DSM 16555.</title>
        <authorList>
            <person name="Hemp J."/>
            <person name="Ward L.M."/>
            <person name="Pace L.A."/>
            <person name="Fischer W.W."/>
        </authorList>
    </citation>
    <scope>NUCLEOTIDE SEQUENCE [LARGE SCALE GENOMIC DNA]</scope>
    <source>
        <strain evidence="2 3">KIBI-1</strain>
    </source>
</reference>
<gene>
    <name evidence="2" type="ORF">ADN01_02000</name>
</gene>
<evidence type="ECO:0008006" key="4">
    <source>
        <dbReference type="Google" id="ProtNLM"/>
    </source>
</evidence>
<organism evidence="2 3">
    <name type="scientific">Levilinea saccharolytica</name>
    <dbReference type="NCBI Taxonomy" id="229921"/>
    <lineage>
        <taxon>Bacteria</taxon>
        <taxon>Bacillati</taxon>
        <taxon>Chloroflexota</taxon>
        <taxon>Anaerolineae</taxon>
        <taxon>Anaerolineales</taxon>
        <taxon>Anaerolineaceae</taxon>
        <taxon>Levilinea</taxon>
    </lineage>
</organism>
<feature type="transmembrane region" description="Helical" evidence="1">
    <location>
        <begin position="72"/>
        <end position="92"/>
    </location>
</feature>
<evidence type="ECO:0000313" key="2">
    <source>
        <dbReference type="EMBL" id="KPL90850.1"/>
    </source>
</evidence>
<dbReference type="AlphaFoldDB" id="A0A0N8GT17"/>
<evidence type="ECO:0000256" key="1">
    <source>
        <dbReference type="SAM" id="Phobius"/>
    </source>
</evidence>
<keyword evidence="1" id="KW-0472">Membrane</keyword>
<dbReference type="OrthoDB" id="10021114at2"/>
<protein>
    <recommendedName>
        <fullName evidence="4">DUF4179 domain-containing protein</fullName>
    </recommendedName>
</protein>
<dbReference type="RefSeq" id="WP_062419273.1">
    <property type="nucleotide sequence ID" value="NZ_DF967974.1"/>
</dbReference>
<keyword evidence="1" id="KW-1133">Transmembrane helix</keyword>
<comment type="caution">
    <text evidence="2">The sequence shown here is derived from an EMBL/GenBank/DDBJ whole genome shotgun (WGS) entry which is preliminary data.</text>
</comment>
<dbReference type="Proteomes" id="UP000050501">
    <property type="component" value="Unassembled WGS sequence"/>
</dbReference>
<proteinExistence type="predicted"/>
<keyword evidence="3" id="KW-1185">Reference proteome</keyword>
<sequence length="702" mass="76880">MSDLDWALPPELDAAITEYYATLEPSSSFAARLEQELRQRQGELLQHKTKPRFHFLWSDRREIMQTLRARPIFALIVVLIALSLLTGVVYALGRLTGFIPGFGFTSDIRSVYLLSEPVDAISGGVTLSVDQAVSDESKLWVNLTVTGLPEEQDFSQAFVFLPNGEKISFQMSSGMAVDSNGAHLTYVFPPLPTATSDLVLFVENLGGQNFSVPMQLRLAKPGEILPSEPEQSEQLRSETHDGVTLVLDHIAPASNKTVFQVSLHFDQPGMSLNNDWNVVLTDQNGAIYPAIDITPDTMDGNAKIFQTSPFSGNEQLTVSLNVFPTAKELPVSIDFSMDDANGFLFDPGPDPAVGQIWTLDDVIQIGGFTLRAARASLVSTTELLFEFEPAENLTGVMLYTPDPLVRGAGGGIPLANGGISAGMRFEKIPSQPFEVQVTRAYYTAHGSWEIQWQPSPAPQGAAVQPTVTSAPTQPPYATPTFASTNPVLLEVQMLAQQFDAPFQEGPAWIHVVTERTSIPRSGQTYPLPYLISEQWIETDANGYVIRSVWMDKDANGNTIQLTATIGDYSVNFTTGDAGFNNGQPYRFSADILTRDLERAVQYGGSFTREEIACDDGQACIVITSVESFSQPTLLAGEAQAFVGSGNKVWIDLATGQQIQFQAFWRLEDGTNRVESTERYLLIEKVSFPPQEILDVVAKVIVP</sequence>
<name>A0A0N8GT17_9CHLR</name>
<accession>A0A0N8GT17</accession>
<keyword evidence="1" id="KW-0812">Transmembrane</keyword>